<dbReference type="EC" id="6.3.4.21" evidence="3"/>
<feature type="transmembrane region" description="Helical" evidence="11">
    <location>
        <begin position="253"/>
        <end position="271"/>
    </location>
</feature>
<dbReference type="UniPathway" id="UPA00253">
    <property type="reaction ID" value="UER00457"/>
</dbReference>
<dbReference type="Pfam" id="PF04095">
    <property type="entry name" value="NAPRTase"/>
    <property type="match status" value="1"/>
</dbReference>
<dbReference type="SUPFAM" id="SSF54675">
    <property type="entry name" value="Nicotinate/Quinolinate PRTase N-terminal domain-like"/>
    <property type="match status" value="1"/>
</dbReference>
<feature type="transmembrane region" description="Helical" evidence="11">
    <location>
        <begin position="360"/>
        <end position="386"/>
    </location>
</feature>
<dbReference type="STRING" id="136037.A0A067RJ07"/>
<keyword evidence="11" id="KW-1133">Transmembrane helix</keyword>
<evidence type="ECO:0000259" key="13">
    <source>
        <dbReference type="Pfam" id="PF17767"/>
    </source>
</evidence>
<dbReference type="GO" id="GO:0016740">
    <property type="term" value="F:transferase activity"/>
    <property type="evidence" value="ECO:0007669"/>
    <property type="project" value="UniProtKB-KW"/>
</dbReference>
<dbReference type="FunFam" id="3.20.140.10:FF:000006">
    <property type="entry name" value="Nicotinate phosphoribosyltransferase"/>
    <property type="match status" value="1"/>
</dbReference>
<evidence type="ECO:0000259" key="14">
    <source>
        <dbReference type="Pfam" id="PF17956"/>
    </source>
</evidence>
<evidence type="ECO:0000256" key="10">
    <source>
        <dbReference type="ARBA" id="ARBA00048668"/>
    </source>
</evidence>
<keyword evidence="8" id="KW-0808">Transferase</keyword>
<dbReference type="Gene3D" id="3.20.20.70">
    <property type="entry name" value="Aldolase class I"/>
    <property type="match status" value="1"/>
</dbReference>
<evidence type="ECO:0000256" key="3">
    <source>
        <dbReference type="ARBA" id="ARBA00013236"/>
    </source>
</evidence>
<evidence type="ECO:0000256" key="7">
    <source>
        <dbReference type="ARBA" id="ARBA00022642"/>
    </source>
</evidence>
<dbReference type="InterPro" id="IPR041525">
    <property type="entry name" value="N/Namide_PRibTrfase"/>
</dbReference>
<dbReference type="GO" id="GO:0004516">
    <property type="term" value="F:nicotinate phosphoribosyltransferase activity"/>
    <property type="evidence" value="ECO:0007669"/>
    <property type="project" value="UniProtKB-EC"/>
</dbReference>
<dbReference type="FunFam" id="3.20.20.70:FF:000173">
    <property type="entry name" value="Nicotinate phosphoribosyltransferase"/>
    <property type="match status" value="1"/>
</dbReference>
<dbReference type="SUPFAM" id="SSF51690">
    <property type="entry name" value="Nicotinate/Quinolinate PRTase C-terminal domain-like"/>
    <property type="match status" value="2"/>
</dbReference>
<comment type="function">
    <text evidence="9">Catalyzes the first step in the biosynthesis of NAD from nicotinic acid, the ATP-dependent synthesis of beta-nicotinate D-ribonucleotide from nicotinate and 5-phospho-D-ribose 1-phosphate. Helps prevent cellular oxidative stress via its role in NAD biosynthesis.</text>
</comment>
<keyword evidence="5" id="KW-0597">Phosphoprotein</keyword>
<evidence type="ECO:0000313" key="16">
    <source>
        <dbReference type="Proteomes" id="UP000027135"/>
    </source>
</evidence>
<dbReference type="Proteomes" id="UP000027135">
    <property type="component" value="Unassembled WGS sequence"/>
</dbReference>
<dbReference type="InterPro" id="IPR036068">
    <property type="entry name" value="Nicotinate_pribotase-like_C"/>
</dbReference>
<organism evidence="15 16">
    <name type="scientific">Zootermopsis nevadensis</name>
    <name type="common">Dampwood termite</name>
    <dbReference type="NCBI Taxonomy" id="136037"/>
    <lineage>
        <taxon>Eukaryota</taxon>
        <taxon>Metazoa</taxon>
        <taxon>Ecdysozoa</taxon>
        <taxon>Arthropoda</taxon>
        <taxon>Hexapoda</taxon>
        <taxon>Insecta</taxon>
        <taxon>Pterygota</taxon>
        <taxon>Neoptera</taxon>
        <taxon>Polyneoptera</taxon>
        <taxon>Dictyoptera</taxon>
        <taxon>Blattodea</taxon>
        <taxon>Blattoidea</taxon>
        <taxon>Termitoidae</taxon>
        <taxon>Termopsidae</taxon>
        <taxon>Zootermopsis</taxon>
    </lineage>
</organism>
<dbReference type="InterPro" id="IPR040727">
    <property type="entry name" value="NAPRTase_N"/>
</dbReference>
<dbReference type="InterPro" id="IPR041619">
    <property type="entry name" value="NAPRTase_C"/>
</dbReference>
<comment type="pathway">
    <text evidence="1">Cofactor biosynthesis; NAD(+) biosynthesis; nicotinate D-ribonucleotide from nicotinate: step 1/1.</text>
</comment>
<feature type="domain" description="Nicotinate phosphoribosyltransferase N-terminal" evidence="13">
    <location>
        <begin position="1"/>
        <end position="128"/>
    </location>
</feature>
<comment type="similarity">
    <text evidence="2">Belongs to the NAPRTase family.</text>
</comment>
<dbReference type="Pfam" id="PF17767">
    <property type="entry name" value="NAPRTase_N"/>
    <property type="match status" value="1"/>
</dbReference>
<dbReference type="GO" id="GO:0005829">
    <property type="term" value="C:cytosol"/>
    <property type="evidence" value="ECO:0007669"/>
    <property type="project" value="TreeGrafter"/>
</dbReference>
<evidence type="ECO:0000256" key="2">
    <source>
        <dbReference type="ARBA" id="ARBA00010897"/>
    </source>
</evidence>
<proteinExistence type="inferred from homology"/>
<reference evidence="15 16" key="1">
    <citation type="journal article" date="2014" name="Nat. Commun.">
        <title>Molecular traces of alternative social organization in a termite genome.</title>
        <authorList>
            <person name="Terrapon N."/>
            <person name="Li C."/>
            <person name="Robertson H.M."/>
            <person name="Ji L."/>
            <person name="Meng X."/>
            <person name="Booth W."/>
            <person name="Chen Z."/>
            <person name="Childers C.P."/>
            <person name="Glastad K.M."/>
            <person name="Gokhale K."/>
            <person name="Gowin J."/>
            <person name="Gronenberg W."/>
            <person name="Hermansen R.A."/>
            <person name="Hu H."/>
            <person name="Hunt B.G."/>
            <person name="Huylmans A.K."/>
            <person name="Khalil S.M."/>
            <person name="Mitchell R.D."/>
            <person name="Munoz-Torres M.C."/>
            <person name="Mustard J.A."/>
            <person name="Pan H."/>
            <person name="Reese J.T."/>
            <person name="Scharf M.E."/>
            <person name="Sun F."/>
            <person name="Vogel H."/>
            <person name="Xiao J."/>
            <person name="Yang W."/>
            <person name="Yang Z."/>
            <person name="Yang Z."/>
            <person name="Zhou J."/>
            <person name="Zhu J."/>
            <person name="Brent C.S."/>
            <person name="Elsik C.G."/>
            <person name="Goodisman M.A."/>
            <person name="Liberles D.A."/>
            <person name="Roe R.M."/>
            <person name="Vargo E.L."/>
            <person name="Vilcinskas A."/>
            <person name="Wang J."/>
            <person name="Bornberg-Bauer E."/>
            <person name="Korb J."/>
            <person name="Zhang G."/>
            <person name="Liebig J."/>
        </authorList>
    </citation>
    <scope>NUCLEOTIDE SEQUENCE [LARGE SCALE GENOMIC DNA]</scope>
    <source>
        <tissue evidence="15">Whole organism</tissue>
    </source>
</reference>
<dbReference type="GO" id="GO:0034355">
    <property type="term" value="P:NAD+ biosynthetic process via the salvage pathway"/>
    <property type="evidence" value="ECO:0007669"/>
    <property type="project" value="TreeGrafter"/>
</dbReference>
<dbReference type="CDD" id="cd01570">
    <property type="entry name" value="NAPRTase_A"/>
    <property type="match status" value="1"/>
</dbReference>
<keyword evidence="11" id="KW-0812">Transmembrane</keyword>
<dbReference type="NCBIfam" id="TIGR01513">
    <property type="entry name" value="NAPRTase_put"/>
    <property type="match status" value="1"/>
</dbReference>
<evidence type="ECO:0000313" key="15">
    <source>
        <dbReference type="EMBL" id="KDR20430.1"/>
    </source>
</evidence>
<dbReference type="InterPro" id="IPR007229">
    <property type="entry name" value="Nic_PRibTrfase-Fam"/>
</dbReference>
<gene>
    <name evidence="15" type="ORF">L798_04966</name>
</gene>
<evidence type="ECO:0000256" key="8">
    <source>
        <dbReference type="ARBA" id="ARBA00022679"/>
    </source>
</evidence>
<evidence type="ECO:0000256" key="9">
    <source>
        <dbReference type="ARBA" id="ARBA00023426"/>
    </source>
</evidence>
<evidence type="ECO:0000256" key="6">
    <source>
        <dbReference type="ARBA" id="ARBA00022598"/>
    </source>
</evidence>
<keyword evidence="7" id="KW-0662">Pyridine nucleotide biosynthesis</keyword>
<dbReference type="FunCoup" id="A0A067RJ07">
    <property type="interactions" value="396"/>
</dbReference>
<dbReference type="AlphaFoldDB" id="A0A067RJ07"/>
<dbReference type="PANTHER" id="PTHR11098:SF1">
    <property type="entry name" value="NICOTINATE PHOSPHORIBOSYLTRANSFERASE"/>
    <property type="match status" value="1"/>
</dbReference>
<accession>A0A067RJ07</accession>
<dbReference type="FunFam" id="3.20.140.10:FF:000002">
    <property type="entry name" value="Nicotinate phosphoribosyltransferase"/>
    <property type="match status" value="1"/>
</dbReference>
<keyword evidence="16" id="KW-1185">Reference proteome</keyword>
<feature type="domain" description="Nicotinate phosphoribosyltransferase C-terminal" evidence="14">
    <location>
        <begin position="519"/>
        <end position="628"/>
    </location>
</feature>
<dbReference type="Pfam" id="PF17956">
    <property type="entry name" value="NAPRTase_C"/>
    <property type="match status" value="1"/>
</dbReference>
<evidence type="ECO:0000256" key="1">
    <source>
        <dbReference type="ARBA" id="ARBA00004952"/>
    </source>
</evidence>
<sequence length="643" mass="72564">LHTDLYQITMAYAYWKSEKINDTAVFDLYFRKNPFQGEFTIFAGLEECLKFLENFHYSDSDIEYLKQTLPQTIEPEFFVFLRQLTADSVILSAIDEGSVAFPRIPLLRLEGPLINVQLLETTLLTLVNYASLMATNAARYRIAAGKHISLLEFGLRRAQGPDGGLSASKYAYVGGFDGTSNVLAGKLYNIPVNGTHAHAYVTSFSDLRELKTKVLAHRTSGVPHDMLDLCTHWREEVASLLSLPASEASDGELAAWISFAIAFPSGFMALVDTYDVRRQETRTSVSNINKRKAGQNQSLALDIRLVNLAQEMFVSKGECENCFKIIVTAALENQSCDTWSIRTRKEHDFIHQCEFLKSMITFYICIGLVYLLVFGHAGGIYNFFFFLLQSKFWSGLLNFCAVAMALNDLDYRALGIRIDSGDLAYLSKLARSTFEKVAHQYNIPWFAKLKIVASNDINEDTILSLNEQGHKIDCFGIGTHLVTCERQPALGGVYKMVEINGLPRIKLSQDVMKVTMPGKKTAYRLYGADGHALIDLLMRSVEPAPQVGQRVLCRHPFQESKRAYVIPTRVEPLYKVYWQNGKITCCLPGLQKIREKVQTSLDSLRNDHKRNLNPTPYKVSVSDNLYNFIHELWLQNAPIGELS</sequence>
<evidence type="ECO:0000256" key="4">
    <source>
        <dbReference type="ARBA" id="ARBA00021569"/>
    </source>
</evidence>
<dbReference type="PANTHER" id="PTHR11098">
    <property type="entry name" value="NICOTINATE PHOSPHORIBOSYLTRANSFERASE"/>
    <property type="match status" value="1"/>
</dbReference>
<evidence type="ECO:0000256" key="11">
    <source>
        <dbReference type="SAM" id="Phobius"/>
    </source>
</evidence>
<name>A0A067RJ07_ZOONE</name>
<feature type="domain" description="Nicotinate/nicotinamide phosphoribosyltransferase" evidence="12">
    <location>
        <begin position="414"/>
        <end position="515"/>
    </location>
</feature>
<dbReference type="OMA" id="VYFPGSP"/>
<feature type="non-terminal residue" evidence="15">
    <location>
        <position position="1"/>
    </location>
</feature>
<evidence type="ECO:0000259" key="12">
    <source>
        <dbReference type="Pfam" id="PF04095"/>
    </source>
</evidence>
<dbReference type="Gene3D" id="3.20.140.10">
    <property type="entry name" value="nicotinate phosphoribosyltransferase"/>
    <property type="match status" value="2"/>
</dbReference>
<keyword evidence="11" id="KW-0472">Membrane</keyword>
<evidence type="ECO:0000256" key="5">
    <source>
        <dbReference type="ARBA" id="ARBA00022553"/>
    </source>
</evidence>
<dbReference type="InterPro" id="IPR013785">
    <property type="entry name" value="Aldolase_TIM"/>
</dbReference>
<keyword evidence="6" id="KW-0436">Ligase</keyword>
<dbReference type="InParanoid" id="A0A067RJ07"/>
<dbReference type="InterPro" id="IPR006405">
    <property type="entry name" value="Nic_PRibTrfase_pncB"/>
</dbReference>
<dbReference type="EMBL" id="KK852605">
    <property type="protein sequence ID" value="KDR20430.1"/>
    <property type="molecule type" value="Genomic_DNA"/>
</dbReference>
<protein>
    <recommendedName>
        <fullName evidence="4">Nicotinate phosphoribosyltransferase</fullName>
        <ecNumber evidence="3">6.3.4.21</ecNumber>
    </recommendedName>
</protein>
<dbReference type="eggNOG" id="KOG2511">
    <property type="taxonomic scope" value="Eukaryota"/>
</dbReference>
<comment type="catalytic activity">
    <reaction evidence="10">
        <text>5-phospho-alpha-D-ribose 1-diphosphate + nicotinate + ATP + H2O = nicotinate beta-D-ribonucleotide + ADP + phosphate + diphosphate</text>
        <dbReference type="Rhea" id="RHEA:36163"/>
        <dbReference type="ChEBI" id="CHEBI:15377"/>
        <dbReference type="ChEBI" id="CHEBI:30616"/>
        <dbReference type="ChEBI" id="CHEBI:32544"/>
        <dbReference type="ChEBI" id="CHEBI:33019"/>
        <dbReference type="ChEBI" id="CHEBI:43474"/>
        <dbReference type="ChEBI" id="CHEBI:57502"/>
        <dbReference type="ChEBI" id="CHEBI:58017"/>
        <dbReference type="ChEBI" id="CHEBI:456216"/>
        <dbReference type="EC" id="6.3.4.21"/>
    </reaction>
</comment>